<dbReference type="GO" id="GO:0032549">
    <property type="term" value="F:ribonucleoside binding"/>
    <property type="evidence" value="ECO:0007669"/>
    <property type="project" value="InterPro"/>
</dbReference>
<feature type="domain" description="RNA polymerase beta subunit protrusion" evidence="7">
    <location>
        <begin position="39"/>
        <end position="140"/>
    </location>
</feature>
<dbReference type="OrthoDB" id="10248617at2759"/>
<evidence type="ECO:0000313" key="9">
    <source>
        <dbReference type="Proteomes" id="UP000675881"/>
    </source>
</evidence>
<protein>
    <recommendedName>
        <fullName evidence="2">DNA-directed RNA polymerase</fullName>
        <ecNumber evidence="2">2.7.7.6</ecNumber>
    </recommendedName>
</protein>
<dbReference type="GO" id="GO:0003899">
    <property type="term" value="F:DNA-directed RNA polymerase activity"/>
    <property type="evidence" value="ECO:0007669"/>
    <property type="project" value="UniProtKB-EC"/>
</dbReference>
<dbReference type="Pfam" id="PF04563">
    <property type="entry name" value="RNA_pol_Rpb2_1"/>
    <property type="match status" value="1"/>
</dbReference>
<dbReference type="SUPFAM" id="SSF64484">
    <property type="entry name" value="beta and beta-prime subunits of DNA dependent RNA-polymerase"/>
    <property type="match status" value="1"/>
</dbReference>
<keyword evidence="3" id="KW-0240">DNA-directed RNA polymerase</keyword>
<evidence type="ECO:0000256" key="6">
    <source>
        <dbReference type="ARBA" id="ARBA00023163"/>
    </source>
</evidence>
<proteinExistence type="inferred from homology"/>
<keyword evidence="9" id="KW-1185">Reference proteome</keyword>
<evidence type="ECO:0000256" key="5">
    <source>
        <dbReference type="ARBA" id="ARBA00022695"/>
    </source>
</evidence>
<dbReference type="InterPro" id="IPR015712">
    <property type="entry name" value="DNA-dir_RNA_pol_su2"/>
</dbReference>
<dbReference type="GO" id="GO:0000428">
    <property type="term" value="C:DNA-directed RNA polymerase complex"/>
    <property type="evidence" value="ECO:0007669"/>
    <property type="project" value="UniProtKB-KW"/>
</dbReference>
<dbReference type="GO" id="GO:0003677">
    <property type="term" value="F:DNA binding"/>
    <property type="evidence" value="ECO:0007669"/>
    <property type="project" value="InterPro"/>
</dbReference>
<dbReference type="Gene3D" id="3.90.1100.10">
    <property type="match status" value="1"/>
</dbReference>
<evidence type="ECO:0000256" key="3">
    <source>
        <dbReference type="ARBA" id="ARBA00022478"/>
    </source>
</evidence>
<organism evidence="8 9">
    <name type="scientific">Lepeophtheirus salmonis</name>
    <name type="common">Salmon louse</name>
    <name type="synonym">Caligus salmonis</name>
    <dbReference type="NCBI Taxonomy" id="72036"/>
    <lineage>
        <taxon>Eukaryota</taxon>
        <taxon>Metazoa</taxon>
        <taxon>Ecdysozoa</taxon>
        <taxon>Arthropoda</taxon>
        <taxon>Crustacea</taxon>
        <taxon>Multicrustacea</taxon>
        <taxon>Hexanauplia</taxon>
        <taxon>Copepoda</taxon>
        <taxon>Siphonostomatoida</taxon>
        <taxon>Caligidae</taxon>
        <taxon>Lepeophtheirus</taxon>
    </lineage>
</organism>
<dbReference type="AlphaFoldDB" id="A0A7R8CVV8"/>
<keyword evidence="4 8" id="KW-0808">Transferase</keyword>
<dbReference type="GO" id="GO:0006351">
    <property type="term" value="P:DNA-templated transcription"/>
    <property type="evidence" value="ECO:0007669"/>
    <property type="project" value="InterPro"/>
</dbReference>
<evidence type="ECO:0000313" key="8">
    <source>
        <dbReference type="EMBL" id="CAF2947940.1"/>
    </source>
</evidence>
<dbReference type="EMBL" id="HG994584">
    <property type="protein sequence ID" value="CAF2947940.1"/>
    <property type="molecule type" value="Genomic_DNA"/>
</dbReference>
<gene>
    <name evidence="8" type="ORF">LSAA_9739</name>
</gene>
<keyword evidence="6" id="KW-0804">Transcription</keyword>
<sequence length="151" mass="17987">MYDQEEEFYDQDEDSEVIPNEIWQEACWIVISAYFEEKGLVRQQLDSFDEFIQMNVQRIVEDFPQIDLQGEPNYSHGEMEAPPRYLLKFEQIYLSKPTHWEKDGAPSPMMPNEARLRNLTYSAPLYVDITKTIVREGEDPVETQHQKNIHW</sequence>
<dbReference type="Proteomes" id="UP000675881">
    <property type="component" value="Chromosome 5"/>
</dbReference>
<evidence type="ECO:0000256" key="2">
    <source>
        <dbReference type="ARBA" id="ARBA00012418"/>
    </source>
</evidence>
<evidence type="ECO:0000256" key="4">
    <source>
        <dbReference type="ARBA" id="ARBA00022679"/>
    </source>
</evidence>
<dbReference type="EC" id="2.7.7.6" evidence="2"/>
<reference evidence="8" key="1">
    <citation type="submission" date="2021-02" db="EMBL/GenBank/DDBJ databases">
        <authorList>
            <person name="Bekaert M."/>
        </authorList>
    </citation>
    <scope>NUCLEOTIDE SEQUENCE</scope>
    <source>
        <strain evidence="8">IoA-00</strain>
    </source>
</reference>
<keyword evidence="5 8" id="KW-0548">Nucleotidyltransferase</keyword>
<evidence type="ECO:0000259" key="7">
    <source>
        <dbReference type="Pfam" id="PF04563"/>
    </source>
</evidence>
<comment type="similarity">
    <text evidence="1">Belongs to the RNA polymerase beta chain family.</text>
</comment>
<accession>A0A7R8CVV8</accession>
<dbReference type="PANTHER" id="PTHR20856">
    <property type="entry name" value="DNA-DIRECTED RNA POLYMERASE I SUBUNIT 2"/>
    <property type="match status" value="1"/>
</dbReference>
<evidence type="ECO:0000256" key="1">
    <source>
        <dbReference type="ARBA" id="ARBA00006835"/>
    </source>
</evidence>
<name>A0A7R8CVV8_LEPSM</name>
<dbReference type="InterPro" id="IPR007644">
    <property type="entry name" value="RNA_pol_bsu_protrusion"/>
</dbReference>